<gene>
    <name evidence="2" type="ORF">RCL2_001017300</name>
</gene>
<sequence length="181" mass="21275">MSELRKQEGSMQILAKARIEMIKMSEQITHLQLLDDPVISKLKKSELNSIVMENVYHNPKESEVDPDGDSNKTYIIIQDIEWRSDCLQMFLRDYLDVLFYQQTIDKRRQKRVFDDSCYAPGEDTALLNAPRWTKSEYNRSMLSIVTRTVENYKDNVNDPVNTRHHLSRKKSRSTEEAEDAE</sequence>
<evidence type="ECO:0000256" key="1">
    <source>
        <dbReference type="SAM" id="MobiDB-lite"/>
    </source>
</evidence>
<feature type="compositionally biased region" description="Basic residues" evidence="1">
    <location>
        <begin position="162"/>
        <end position="171"/>
    </location>
</feature>
<reference evidence="2" key="1">
    <citation type="submission" date="2019-10" db="EMBL/GenBank/DDBJ databases">
        <title>Conservation and host-specific expression of non-tandemly repeated heterogenous ribosome RNA gene in arbuscular mycorrhizal fungi.</title>
        <authorList>
            <person name="Maeda T."/>
            <person name="Kobayashi Y."/>
            <person name="Nakagawa T."/>
            <person name="Ezawa T."/>
            <person name="Yamaguchi K."/>
            <person name="Bino T."/>
            <person name="Nishimoto Y."/>
            <person name="Shigenobu S."/>
            <person name="Kawaguchi M."/>
        </authorList>
    </citation>
    <scope>NUCLEOTIDE SEQUENCE</scope>
    <source>
        <strain evidence="2">HR1</strain>
    </source>
</reference>
<dbReference type="AlphaFoldDB" id="A0A8H3QL10"/>
<protein>
    <submittedName>
        <fullName evidence="2">Uncharacterized protein</fullName>
    </submittedName>
</protein>
<evidence type="ECO:0000313" key="3">
    <source>
        <dbReference type="Proteomes" id="UP000615446"/>
    </source>
</evidence>
<evidence type="ECO:0000313" key="2">
    <source>
        <dbReference type="EMBL" id="GES83002.1"/>
    </source>
</evidence>
<name>A0A8H3QL10_9GLOM</name>
<comment type="caution">
    <text evidence="2">The sequence shown here is derived from an EMBL/GenBank/DDBJ whole genome shotgun (WGS) entry which is preliminary data.</text>
</comment>
<accession>A0A8H3QL10</accession>
<proteinExistence type="predicted"/>
<dbReference type="Proteomes" id="UP000615446">
    <property type="component" value="Unassembled WGS sequence"/>
</dbReference>
<dbReference type="OrthoDB" id="2349711at2759"/>
<organism evidence="2 3">
    <name type="scientific">Rhizophagus clarus</name>
    <dbReference type="NCBI Taxonomy" id="94130"/>
    <lineage>
        <taxon>Eukaryota</taxon>
        <taxon>Fungi</taxon>
        <taxon>Fungi incertae sedis</taxon>
        <taxon>Mucoromycota</taxon>
        <taxon>Glomeromycotina</taxon>
        <taxon>Glomeromycetes</taxon>
        <taxon>Glomerales</taxon>
        <taxon>Glomeraceae</taxon>
        <taxon>Rhizophagus</taxon>
    </lineage>
</organism>
<dbReference type="EMBL" id="BLAL01000066">
    <property type="protein sequence ID" value="GES83002.1"/>
    <property type="molecule type" value="Genomic_DNA"/>
</dbReference>
<feature type="region of interest" description="Disordered" evidence="1">
    <location>
        <begin position="154"/>
        <end position="181"/>
    </location>
</feature>